<dbReference type="AlphaFoldDB" id="A0AAD6FQ37"/>
<proteinExistence type="predicted"/>
<evidence type="ECO:0000313" key="2">
    <source>
        <dbReference type="EMBL" id="KAJ4943720.1"/>
    </source>
</evidence>
<feature type="compositionally biased region" description="Acidic residues" evidence="1">
    <location>
        <begin position="174"/>
        <end position="197"/>
    </location>
</feature>
<comment type="caution">
    <text evidence="2">The sequence shown here is derived from an EMBL/GenBank/DDBJ whole genome shotgun (WGS) entry which is preliminary data.</text>
</comment>
<name>A0AAD6FQ37_9TELE</name>
<dbReference type="Proteomes" id="UP001219934">
    <property type="component" value="Unassembled WGS sequence"/>
</dbReference>
<evidence type="ECO:0000313" key="3">
    <source>
        <dbReference type="Proteomes" id="UP001219934"/>
    </source>
</evidence>
<accession>A0AAD6FQ37</accession>
<evidence type="ECO:0000256" key="1">
    <source>
        <dbReference type="SAM" id="MobiDB-lite"/>
    </source>
</evidence>
<dbReference type="EMBL" id="JAPTMU010000005">
    <property type="protein sequence ID" value="KAJ4943720.1"/>
    <property type="molecule type" value="Genomic_DNA"/>
</dbReference>
<protein>
    <submittedName>
        <fullName evidence="2">Uncharacterized protein</fullName>
    </submittedName>
</protein>
<sequence length="197" mass="22712">MFDEDAEDVFSYTLLYSIIYPSLHDNNILRRVLMCEVVYWAEKLKRRWIAEETGERDDTDYLCQAEGEGGECFRASERHVDTEETQTAACGAEMKTLVDQEEEDGELFWRHSQPDSDKWRRRVSVPLAVLWCCCPKVSVLSGSVSNLRLLLMDEPGVKLSQDGSAMLLNHQEQDLDDDDDDEEEHSAEPEEDWEANV</sequence>
<keyword evidence="3" id="KW-1185">Reference proteome</keyword>
<gene>
    <name evidence="2" type="ORF">JOQ06_006218</name>
</gene>
<organism evidence="2 3">
    <name type="scientific">Pogonophryne albipinna</name>
    <dbReference type="NCBI Taxonomy" id="1090488"/>
    <lineage>
        <taxon>Eukaryota</taxon>
        <taxon>Metazoa</taxon>
        <taxon>Chordata</taxon>
        <taxon>Craniata</taxon>
        <taxon>Vertebrata</taxon>
        <taxon>Euteleostomi</taxon>
        <taxon>Actinopterygii</taxon>
        <taxon>Neopterygii</taxon>
        <taxon>Teleostei</taxon>
        <taxon>Neoteleostei</taxon>
        <taxon>Acanthomorphata</taxon>
        <taxon>Eupercaria</taxon>
        <taxon>Perciformes</taxon>
        <taxon>Notothenioidei</taxon>
        <taxon>Pogonophryne</taxon>
    </lineage>
</organism>
<reference evidence="2" key="1">
    <citation type="submission" date="2022-11" db="EMBL/GenBank/DDBJ databases">
        <title>Chromosome-level genome of Pogonophryne albipinna.</title>
        <authorList>
            <person name="Jo E."/>
        </authorList>
    </citation>
    <scope>NUCLEOTIDE SEQUENCE</scope>
    <source>
        <strain evidence="2">SGF0006</strain>
        <tissue evidence="2">Muscle</tissue>
    </source>
</reference>
<feature type="region of interest" description="Disordered" evidence="1">
    <location>
        <begin position="163"/>
        <end position="197"/>
    </location>
</feature>